<evidence type="ECO:0000313" key="3">
    <source>
        <dbReference type="Proteomes" id="UP000006039"/>
    </source>
</evidence>
<accession>J3PFL0</accession>
<dbReference type="EnsemblFungi" id="EJT70112">
    <property type="protein sequence ID" value="EJT70112"/>
    <property type="gene ID" value="GGTG_12285"/>
</dbReference>
<gene>
    <name evidence="2" type="primary">20352743</name>
    <name evidence="1" type="ORF">GGTG_12285</name>
</gene>
<dbReference type="RefSeq" id="XP_009228446.1">
    <property type="nucleotide sequence ID" value="XM_009230182.1"/>
</dbReference>
<proteinExistence type="predicted"/>
<dbReference type="VEuPathDB" id="FungiDB:GGTG_12285"/>
<reference evidence="1" key="3">
    <citation type="submission" date="2010-09" db="EMBL/GenBank/DDBJ databases">
        <title>Annotation of Gaeumannomyces graminis var. tritici R3-111a-1.</title>
        <authorList>
            <consortium name="The Broad Institute Genome Sequencing Platform"/>
            <person name="Ma L.-J."/>
            <person name="Dead R."/>
            <person name="Young S.K."/>
            <person name="Zeng Q."/>
            <person name="Gargeya S."/>
            <person name="Fitzgerald M."/>
            <person name="Haas B."/>
            <person name="Abouelleil A."/>
            <person name="Alvarado L."/>
            <person name="Arachchi H.M."/>
            <person name="Berlin A."/>
            <person name="Brown A."/>
            <person name="Chapman S.B."/>
            <person name="Chen Z."/>
            <person name="Dunbar C."/>
            <person name="Freedman E."/>
            <person name="Gearin G."/>
            <person name="Gellesch M."/>
            <person name="Goldberg J."/>
            <person name="Griggs A."/>
            <person name="Gujja S."/>
            <person name="Heiman D."/>
            <person name="Howarth C."/>
            <person name="Larson L."/>
            <person name="Lui A."/>
            <person name="MacDonald P.J.P."/>
            <person name="Mehta T."/>
            <person name="Montmayeur A."/>
            <person name="Murphy C."/>
            <person name="Neiman D."/>
            <person name="Pearson M."/>
            <person name="Priest M."/>
            <person name="Roberts A."/>
            <person name="Saif S."/>
            <person name="Shea T."/>
            <person name="Shenoy N."/>
            <person name="Sisk P."/>
            <person name="Stolte C."/>
            <person name="Sykes S."/>
            <person name="Yandava C."/>
            <person name="Wortman J."/>
            <person name="Nusbaum C."/>
            <person name="Birren B."/>
        </authorList>
    </citation>
    <scope>NUCLEOTIDE SEQUENCE</scope>
    <source>
        <strain evidence="1">R3-111a-1</strain>
    </source>
</reference>
<protein>
    <submittedName>
        <fullName evidence="1 2">Uncharacterized protein</fullName>
    </submittedName>
</protein>
<dbReference type="EMBL" id="GL385402">
    <property type="protein sequence ID" value="EJT70112.1"/>
    <property type="molecule type" value="Genomic_DNA"/>
</dbReference>
<sequence>MSTPARKSRNVAIGASLLHMVSLRVASRCQCSTLARVSAGDRGLWACRGRNSHPGLKRVRLSGRRLPTRQVRQLCGHLQGRILGRAGGGGVIRVCPSVILPSGRGGCHRASPLSAGVCHIFLKFDQISAAGADAREAAG</sequence>
<dbReference type="Proteomes" id="UP000006039">
    <property type="component" value="Unassembled WGS sequence"/>
</dbReference>
<evidence type="ECO:0000313" key="1">
    <source>
        <dbReference type="EMBL" id="EJT70112.1"/>
    </source>
</evidence>
<keyword evidence="3" id="KW-1185">Reference proteome</keyword>
<reference evidence="2" key="4">
    <citation type="journal article" date="2015" name="G3 (Bethesda)">
        <title>Genome sequences of three phytopathogenic species of the Magnaporthaceae family of fungi.</title>
        <authorList>
            <person name="Okagaki L.H."/>
            <person name="Nunes C.C."/>
            <person name="Sailsbery J."/>
            <person name="Clay B."/>
            <person name="Brown D."/>
            <person name="John T."/>
            <person name="Oh Y."/>
            <person name="Young N."/>
            <person name="Fitzgerald M."/>
            <person name="Haas B.J."/>
            <person name="Zeng Q."/>
            <person name="Young S."/>
            <person name="Adiconis X."/>
            <person name="Fan L."/>
            <person name="Levin J.Z."/>
            <person name="Mitchell T.K."/>
            <person name="Okubara P.A."/>
            <person name="Farman M.L."/>
            <person name="Kohn L.M."/>
            <person name="Birren B."/>
            <person name="Ma L.-J."/>
            <person name="Dean R.A."/>
        </authorList>
    </citation>
    <scope>NUCLEOTIDE SEQUENCE</scope>
    <source>
        <strain evidence="2">R3-111a-1</strain>
    </source>
</reference>
<evidence type="ECO:0000313" key="2">
    <source>
        <dbReference type="EnsemblFungi" id="EJT70112"/>
    </source>
</evidence>
<reference evidence="3" key="1">
    <citation type="submission" date="2010-07" db="EMBL/GenBank/DDBJ databases">
        <title>The genome sequence of Gaeumannomyces graminis var. tritici strain R3-111a-1.</title>
        <authorList>
            <consortium name="The Broad Institute Genome Sequencing Platform"/>
            <person name="Ma L.-J."/>
            <person name="Dead R."/>
            <person name="Young S."/>
            <person name="Zeng Q."/>
            <person name="Koehrsen M."/>
            <person name="Alvarado L."/>
            <person name="Berlin A."/>
            <person name="Chapman S.B."/>
            <person name="Chen Z."/>
            <person name="Freedman E."/>
            <person name="Gellesch M."/>
            <person name="Goldberg J."/>
            <person name="Griggs A."/>
            <person name="Gujja S."/>
            <person name="Heilman E.R."/>
            <person name="Heiman D."/>
            <person name="Hepburn T."/>
            <person name="Howarth C."/>
            <person name="Jen D."/>
            <person name="Larson L."/>
            <person name="Mehta T."/>
            <person name="Neiman D."/>
            <person name="Pearson M."/>
            <person name="Roberts A."/>
            <person name="Saif S."/>
            <person name="Shea T."/>
            <person name="Shenoy N."/>
            <person name="Sisk P."/>
            <person name="Stolte C."/>
            <person name="Sykes S."/>
            <person name="Walk T."/>
            <person name="White J."/>
            <person name="Yandava C."/>
            <person name="Haas B."/>
            <person name="Nusbaum C."/>
            <person name="Birren B."/>
        </authorList>
    </citation>
    <scope>NUCLEOTIDE SEQUENCE [LARGE SCALE GENOMIC DNA]</scope>
    <source>
        <strain evidence="3">R3-111a-1</strain>
    </source>
</reference>
<dbReference type="HOGENOM" id="CLU_1845236_0_0_1"/>
<reference evidence="2" key="5">
    <citation type="submission" date="2018-04" db="UniProtKB">
        <authorList>
            <consortium name="EnsemblFungi"/>
        </authorList>
    </citation>
    <scope>IDENTIFICATION</scope>
    <source>
        <strain evidence="2">R3-111a-1</strain>
    </source>
</reference>
<reference evidence="1" key="2">
    <citation type="submission" date="2010-07" db="EMBL/GenBank/DDBJ databases">
        <authorList>
            <consortium name="The Broad Institute Genome Sequencing Platform"/>
            <consortium name="Broad Institute Genome Sequencing Center for Infectious Disease"/>
            <person name="Ma L.-J."/>
            <person name="Dead R."/>
            <person name="Young S."/>
            <person name="Zeng Q."/>
            <person name="Koehrsen M."/>
            <person name="Alvarado L."/>
            <person name="Berlin A."/>
            <person name="Chapman S.B."/>
            <person name="Chen Z."/>
            <person name="Freedman E."/>
            <person name="Gellesch M."/>
            <person name="Goldberg J."/>
            <person name="Griggs A."/>
            <person name="Gujja S."/>
            <person name="Heilman E.R."/>
            <person name="Heiman D."/>
            <person name="Hepburn T."/>
            <person name="Howarth C."/>
            <person name="Jen D."/>
            <person name="Larson L."/>
            <person name="Mehta T."/>
            <person name="Neiman D."/>
            <person name="Pearson M."/>
            <person name="Roberts A."/>
            <person name="Saif S."/>
            <person name="Shea T."/>
            <person name="Shenoy N."/>
            <person name="Sisk P."/>
            <person name="Stolte C."/>
            <person name="Sykes S."/>
            <person name="Walk T."/>
            <person name="White J."/>
            <person name="Yandava C."/>
            <person name="Haas B."/>
            <person name="Nusbaum C."/>
            <person name="Birren B."/>
        </authorList>
    </citation>
    <scope>NUCLEOTIDE SEQUENCE</scope>
    <source>
        <strain evidence="1">R3-111a-1</strain>
    </source>
</reference>
<name>J3PFL0_GAET3</name>
<dbReference type="GeneID" id="20352743"/>
<organism evidence="1">
    <name type="scientific">Gaeumannomyces tritici (strain R3-111a-1)</name>
    <name type="common">Wheat and barley take-all root rot fungus</name>
    <name type="synonym">Gaeumannomyces graminis var. tritici</name>
    <dbReference type="NCBI Taxonomy" id="644352"/>
    <lineage>
        <taxon>Eukaryota</taxon>
        <taxon>Fungi</taxon>
        <taxon>Dikarya</taxon>
        <taxon>Ascomycota</taxon>
        <taxon>Pezizomycotina</taxon>
        <taxon>Sordariomycetes</taxon>
        <taxon>Sordariomycetidae</taxon>
        <taxon>Magnaporthales</taxon>
        <taxon>Magnaporthaceae</taxon>
        <taxon>Gaeumannomyces</taxon>
    </lineage>
</organism>
<dbReference type="AlphaFoldDB" id="J3PFL0"/>